<sequence length="115" mass="12438">MADTDPEALEKEIERTRAELALTVDAIADRVSPKRVAERGVARVKANAEQLVTAARDMVVGVAFPAKFAEQASYGDDEHGWQDDYPARNLAPILIGVGAVVVVGAAIALWRRRRG</sequence>
<name>A0ABP7J6P9_9ACTN</name>
<evidence type="ECO:0000256" key="1">
    <source>
        <dbReference type="SAM" id="Phobius"/>
    </source>
</evidence>
<feature type="transmembrane region" description="Helical" evidence="1">
    <location>
        <begin position="90"/>
        <end position="110"/>
    </location>
</feature>
<dbReference type="Proteomes" id="UP001500888">
    <property type="component" value="Unassembled WGS sequence"/>
</dbReference>
<organism evidence="2 3">
    <name type="scientific">Sphaerisporangium flaviroseum</name>
    <dbReference type="NCBI Taxonomy" id="509199"/>
    <lineage>
        <taxon>Bacteria</taxon>
        <taxon>Bacillati</taxon>
        <taxon>Actinomycetota</taxon>
        <taxon>Actinomycetes</taxon>
        <taxon>Streptosporangiales</taxon>
        <taxon>Streptosporangiaceae</taxon>
        <taxon>Sphaerisporangium</taxon>
    </lineage>
</organism>
<evidence type="ECO:0000313" key="3">
    <source>
        <dbReference type="Proteomes" id="UP001500888"/>
    </source>
</evidence>
<dbReference type="Pfam" id="PF12277">
    <property type="entry name" value="DUF3618"/>
    <property type="match status" value="1"/>
</dbReference>
<accession>A0ABP7J6P9</accession>
<reference evidence="3" key="1">
    <citation type="journal article" date="2019" name="Int. J. Syst. Evol. Microbiol.">
        <title>The Global Catalogue of Microorganisms (GCM) 10K type strain sequencing project: providing services to taxonomists for standard genome sequencing and annotation.</title>
        <authorList>
            <consortium name="The Broad Institute Genomics Platform"/>
            <consortium name="The Broad Institute Genome Sequencing Center for Infectious Disease"/>
            <person name="Wu L."/>
            <person name="Ma J."/>
        </authorList>
    </citation>
    <scope>NUCLEOTIDE SEQUENCE [LARGE SCALE GENOMIC DNA]</scope>
    <source>
        <strain evidence="3">JCM 16908</strain>
    </source>
</reference>
<evidence type="ECO:0008006" key="4">
    <source>
        <dbReference type="Google" id="ProtNLM"/>
    </source>
</evidence>
<comment type="caution">
    <text evidence="2">The sequence shown here is derived from an EMBL/GenBank/DDBJ whole genome shotgun (WGS) entry which is preliminary data.</text>
</comment>
<proteinExistence type="predicted"/>
<dbReference type="EMBL" id="BAAAZR010000038">
    <property type="protein sequence ID" value="GAA3835422.1"/>
    <property type="molecule type" value="Genomic_DNA"/>
</dbReference>
<protein>
    <recommendedName>
        <fullName evidence="4">DUF3618 domain-containing protein</fullName>
    </recommendedName>
</protein>
<dbReference type="InterPro" id="IPR022062">
    <property type="entry name" value="DUF3618"/>
</dbReference>
<evidence type="ECO:0000313" key="2">
    <source>
        <dbReference type="EMBL" id="GAA3835422.1"/>
    </source>
</evidence>
<keyword evidence="1" id="KW-0472">Membrane</keyword>
<dbReference type="RefSeq" id="WP_344949516.1">
    <property type="nucleotide sequence ID" value="NZ_BAAAZR010000038.1"/>
</dbReference>
<keyword evidence="1" id="KW-0812">Transmembrane</keyword>
<keyword evidence="3" id="KW-1185">Reference proteome</keyword>
<gene>
    <name evidence="2" type="ORF">GCM10022226_66250</name>
</gene>
<keyword evidence="1" id="KW-1133">Transmembrane helix</keyword>